<dbReference type="AlphaFoldDB" id="A0A2P2PF90"/>
<proteinExistence type="predicted"/>
<organism evidence="1">
    <name type="scientific">Rhizophora mucronata</name>
    <name type="common">Asiatic mangrove</name>
    <dbReference type="NCBI Taxonomy" id="61149"/>
    <lineage>
        <taxon>Eukaryota</taxon>
        <taxon>Viridiplantae</taxon>
        <taxon>Streptophyta</taxon>
        <taxon>Embryophyta</taxon>
        <taxon>Tracheophyta</taxon>
        <taxon>Spermatophyta</taxon>
        <taxon>Magnoliopsida</taxon>
        <taxon>eudicotyledons</taxon>
        <taxon>Gunneridae</taxon>
        <taxon>Pentapetalae</taxon>
        <taxon>rosids</taxon>
        <taxon>fabids</taxon>
        <taxon>Malpighiales</taxon>
        <taxon>Rhizophoraceae</taxon>
        <taxon>Rhizophora</taxon>
    </lineage>
</organism>
<accession>A0A2P2PF90</accession>
<reference evidence="1" key="1">
    <citation type="submission" date="2018-02" db="EMBL/GenBank/DDBJ databases">
        <title>Rhizophora mucronata_Transcriptome.</title>
        <authorList>
            <person name="Meera S.P."/>
            <person name="Sreeshan A."/>
            <person name="Augustine A."/>
        </authorList>
    </citation>
    <scope>NUCLEOTIDE SEQUENCE</scope>
    <source>
        <tissue evidence="1">Leaf</tissue>
    </source>
</reference>
<evidence type="ECO:0000313" key="1">
    <source>
        <dbReference type="EMBL" id="MBX53418.1"/>
    </source>
</evidence>
<protein>
    <submittedName>
        <fullName evidence="1">Uncharacterized protein</fullName>
    </submittedName>
</protein>
<dbReference type="EMBL" id="GGEC01072934">
    <property type="protein sequence ID" value="MBX53418.1"/>
    <property type="molecule type" value="Transcribed_RNA"/>
</dbReference>
<sequence>MCYFSTEDLVITSYRYIRAFRLG</sequence>
<name>A0A2P2PF90_RHIMU</name>